<feature type="compositionally biased region" description="Gly residues" evidence="1">
    <location>
        <begin position="376"/>
        <end position="388"/>
    </location>
</feature>
<protein>
    <submittedName>
        <fullName evidence="2">Uncharacterized protein</fullName>
    </submittedName>
</protein>
<comment type="caution">
    <text evidence="2">The sequence shown here is derived from an EMBL/GenBank/DDBJ whole genome shotgun (WGS) entry which is preliminary data.</text>
</comment>
<feature type="region of interest" description="Disordered" evidence="1">
    <location>
        <begin position="576"/>
        <end position="600"/>
    </location>
</feature>
<evidence type="ECO:0000313" key="2">
    <source>
        <dbReference type="EMBL" id="CAE8733180.1"/>
    </source>
</evidence>
<sequence length="600" mass="62559">MSSADVQGTSPDPWAGKSAPDAPEKTENAPAAVGAVGAAPVGEKPWGKFEAGKSNTLQDAPKEKSGWKNAAGNATGPNLPRKRISHQQYVGQVVEWKGNYGWIQPAEPIRHPKAGLRQGRVFISRTDLGNSRELMPGMMVQFQVFEDEQGLGAENCMLFDPSMGWKGGGGWGKGYGGKGPMKGGKGEKGSFGFDKGGGRPLGAMSGSKGPGGKDSGFSKGGKGVKGDSKGPKGDGKGIGAGGPDQKGKGFGKGPRGPGFAPGPVAQGSGAATGGCSGGFGEKGGAGANKMPQGVQGLPSRPGFGGADLGGMPGGNKGDKGKGKGKDKGGKDKGKGARPEFGSQRPDSMPGYERLNMADRGQGGMGGMDCGKDGKGGKPGGSGKGGGFGKPAGDSGCGFRPGATNGLFGFGWNDKSKTMLQFMLFYLAKRKQHQFLLNYTCSCTPRLYSCCTRVLTFKAFVKYLAMPPSETDWPQQSRREGWYSEFGVAPAQHATRQPDRKESKMPETWHEMEDLSRQHLLRNYAKLHELQVPRGLLHMQPAIRRNTSCSTGSDCMFYRYVGIRPRGITAWPSEFAGPSGLAGPAEPPGIAGAAESSEPRS</sequence>
<feature type="compositionally biased region" description="Low complexity" evidence="1">
    <location>
        <begin position="581"/>
        <end position="594"/>
    </location>
</feature>
<feature type="compositionally biased region" description="Low complexity" evidence="1">
    <location>
        <begin position="257"/>
        <end position="269"/>
    </location>
</feature>
<feature type="compositionally biased region" description="Basic and acidic residues" evidence="1">
    <location>
        <begin position="316"/>
        <end position="337"/>
    </location>
</feature>
<dbReference type="Gene3D" id="2.40.50.140">
    <property type="entry name" value="Nucleic acid-binding proteins"/>
    <property type="match status" value="1"/>
</dbReference>
<feature type="region of interest" description="Disordered" evidence="1">
    <location>
        <begin position="1"/>
        <end position="81"/>
    </location>
</feature>
<organism evidence="2 3">
    <name type="scientific">Polarella glacialis</name>
    <name type="common">Dinoflagellate</name>
    <dbReference type="NCBI Taxonomy" id="89957"/>
    <lineage>
        <taxon>Eukaryota</taxon>
        <taxon>Sar</taxon>
        <taxon>Alveolata</taxon>
        <taxon>Dinophyceae</taxon>
        <taxon>Suessiales</taxon>
        <taxon>Suessiaceae</taxon>
        <taxon>Polarella</taxon>
    </lineage>
</organism>
<accession>A0A813LMH1</accession>
<name>A0A813LMH1_POLGL</name>
<feature type="region of interest" description="Disordered" evidence="1">
    <location>
        <begin position="178"/>
        <end position="388"/>
    </location>
</feature>
<dbReference type="EMBL" id="CAJNNW010036292">
    <property type="protein sequence ID" value="CAE8733180.1"/>
    <property type="molecule type" value="Genomic_DNA"/>
</dbReference>
<dbReference type="InterPro" id="IPR012340">
    <property type="entry name" value="NA-bd_OB-fold"/>
</dbReference>
<evidence type="ECO:0000313" key="3">
    <source>
        <dbReference type="Proteomes" id="UP000626109"/>
    </source>
</evidence>
<evidence type="ECO:0000256" key="1">
    <source>
        <dbReference type="SAM" id="MobiDB-lite"/>
    </source>
</evidence>
<feature type="compositionally biased region" description="Gly residues" evidence="1">
    <location>
        <begin position="302"/>
        <end position="315"/>
    </location>
</feature>
<feature type="compositionally biased region" description="Basic and acidic residues" evidence="1">
    <location>
        <begin position="224"/>
        <end position="235"/>
    </location>
</feature>
<feature type="compositionally biased region" description="Low complexity" evidence="1">
    <location>
        <begin position="29"/>
        <end position="42"/>
    </location>
</feature>
<feature type="compositionally biased region" description="Gly residues" evidence="1">
    <location>
        <begin position="208"/>
        <end position="223"/>
    </location>
</feature>
<reference evidence="2" key="1">
    <citation type="submission" date="2021-02" db="EMBL/GenBank/DDBJ databases">
        <authorList>
            <person name="Dougan E. K."/>
            <person name="Rhodes N."/>
            <person name="Thang M."/>
            <person name="Chan C."/>
        </authorList>
    </citation>
    <scope>NUCLEOTIDE SEQUENCE</scope>
</reference>
<dbReference type="Proteomes" id="UP000626109">
    <property type="component" value="Unassembled WGS sequence"/>
</dbReference>
<proteinExistence type="predicted"/>
<gene>
    <name evidence="2" type="ORF">PGLA2088_LOCUS46723</name>
</gene>
<feature type="compositionally biased region" description="Gly residues" evidence="1">
    <location>
        <begin position="236"/>
        <end position="256"/>
    </location>
</feature>
<feature type="compositionally biased region" description="Gly residues" evidence="1">
    <location>
        <begin position="270"/>
        <end position="286"/>
    </location>
</feature>
<dbReference type="AlphaFoldDB" id="A0A813LMH1"/>
<feature type="compositionally biased region" description="Polar residues" evidence="1">
    <location>
        <begin position="1"/>
        <end position="10"/>
    </location>
</feature>